<gene>
    <name evidence="2" type="ORF">BOTBODRAFT_223454</name>
</gene>
<evidence type="ECO:0000256" key="1">
    <source>
        <dbReference type="SAM" id="MobiDB-lite"/>
    </source>
</evidence>
<sequence>MHRDRDPGTPILSIISNYTDASPLYPHVVSLSPSRLSSLEYLYALVRRWVAPCSPPSRSSAPGSSFSSSPASLCGVSHLNTPAKPNPDMCPIGSSKQIRESDESTPSRPISSILSFRESDFGDATADLSSISSSFDSLTMCEDAGSSSNNISQYSPPSPSPPAPTYSFTPDQIAALVDDVLVRQLAIAPRAAPIVAYAPPITNPMPQVPTYVPSVTAPHANGRPLSKTFPTIDVSVLAEIMRHEFKPRHLYKLDSYPWDKSDRTVFHLKGGHFAVKDSPCIKDYPSYSSLIDPLEIYFNVLVQALVGSGRASVVAEASLAFSKYLTQLRKFSDDNEWAAVLQYHMECYHKRIREMEQGDYSGWAYIDSEARDKFLRQRPRTHAPISRKSSSPPKPRAKAAMEICNKFNVGACPSPCENGRLHKCKTCSGTDHGQSACSKSST</sequence>
<reference evidence="3" key="1">
    <citation type="journal article" date="2014" name="Proc. Natl. Acad. Sci. U.S.A.">
        <title>Extensive sampling of basidiomycete genomes demonstrates inadequacy of the white-rot/brown-rot paradigm for wood decay fungi.</title>
        <authorList>
            <person name="Riley R."/>
            <person name="Salamov A.A."/>
            <person name="Brown D.W."/>
            <person name="Nagy L.G."/>
            <person name="Floudas D."/>
            <person name="Held B.W."/>
            <person name="Levasseur A."/>
            <person name="Lombard V."/>
            <person name="Morin E."/>
            <person name="Otillar R."/>
            <person name="Lindquist E.A."/>
            <person name="Sun H."/>
            <person name="LaButti K.M."/>
            <person name="Schmutz J."/>
            <person name="Jabbour D."/>
            <person name="Luo H."/>
            <person name="Baker S.E."/>
            <person name="Pisabarro A.G."/>
            <person name="Walton J.D."/>
            <person name="Blanchette R.A."/>
            <person name="Henrissat B."/>
            <person name="Martin F."/>
            <person name="Cullen D."/>
            <person name="Hibbett D.S."/>
            <person name="Grigoriev I.V."/>
        </authorList>
    </citation>
    <scope>NUCLEOTIDE SEQUENCE [LARGE SCALE GENOMIC DNA]</scope>
    <source>
        <strain evidence="3">FD-172 SS1</strain>
    </source>
</reference>
<accession>A0A067MQP3</accession>
<evidence type="ECO:0000313" key="3">
    <source>
        <dbReference type="Proteomes" id="UP000027195"/>
    </source>
</evidence>
<dbReference type="Proteomes" id="UP000027195">
    <property type="component" value="Unassembled WGS sequence"/>
</dbReference>
<protein>
    <submittedName>
        <fullName evidence="2">Uncharacterized protein</fullName>
    </submittedName>
</protein>
<dbReference type="InParanoid" id="A0A067MQP3"/>
<feature type="region of interest" description="Disordered" evidence="1">
    <location>
        <begin position="78"/>
        <end position="110"/>
    </location>
</feature>
<dbReference type="HOGENOM" id="CLU_619611_0_0_1"/>
<name>A0A067MQP3_BOTB1</name>
<organism evidence="2 3">
    <name type="scientific">Botryobasidium botryosum (strain FD-172 SS1)</name>
    <dbReference type="NCBI Taxonomy" id="930990"/>
    <lineage>
        <taxon>Eukaryota</taxon>
        <taxon>Fungi</taxon>
        <taxon>Dikarya</taxon>
        <taxon>Basidiomycota</taxon>
        <taxon>Agaricomycotina</taxon>
        <taxon>Agaricomycetes</taxon>
        <taxon>Cantharellales</taxon>
        <taxon>Botryobasidiaceae</taxon>
        <taxon>Botryobasidium</taxon>
    </lineage>
</organism>
<dbReference type="AlphaFoldDB" id="A0A067MQP3"/>
<keyword evidence="3" id="KW-1185">Reference proteome</keyword>
<dbReference type="STRING" id="930990.A0A067MQP3"/>
<dbReference type="OrthoDB" id="2744000at2759"/>
<proteinExistence type="predicted"/>
<dbReference type="EMBL" id="KL198025">
    <property type="protein sequence ID" value="KDQ17030.1"/>
    <property type="molecule type" value="Genomic_DNA"/>
</dbReference>
<evidence type="ECO:0000313" key="2">
    <source>
        <dbReference type="EMBL" id="KDQ17030.1"/>
    </source>
</evidence>
<feature type="region of interest" description="Disordered" evidence="1">
    <location>
        <begin position="376"/>
        <end position="396"/>
    </location>
</feature>